<dbReference type="Pfam" id="PF14035">
    <property type="entry name" value="YlzJ"/>
    <property type="match status" value="1"/>
</dbReference>
<gene>
    <name evidence="1" type="ORF">C7445_10290</name>
</gene>
<sequence>MHWTTLSDAEVFAGFGDPPRVSYEEAVIGHARLVIARQPNGKAVIERLISPYARDYLRPEWQPGMPFSG</sequence>
<proteinExistence type="predicted"/>
<dbReference type="Proteomes" id="UP000294581">
    <property type="component" value="Unassembled WGS sequence"/>
</dbReference>
<evidence type="ECO:0000313" key="1">
    <source>
        <dbReference type="EMBL" id="TDY50538.1"/>
    </source>
</evidence>
<accession>A0A4R8LSR7</accession>
<dbReference type="RefSeq" id="WP_134158495.1">
    <property type="nucleotide sequence ID" value="NZ_BSUS01000001.1"/>
</dbReference>
<name>A0A4R8LSR7_9BACL</name>
<dbReference type="OrthoDB" id="1683573at2"/>
<dbReference type="EMBL" id="SORF01000002">
    <property type="protein sequence ID" value="TDY50538.1"/>
    <property type="molecule type" value="Genomic_DNA"/>
</dbReference>
<reference evidence="1 2" key="1">
    <citation type="submission" date="2019-03" db="EMBL/GenBank/DDBJ databases">
        <title>Genomic Encyclopedia of Type Strains, Phase IV (KMG-IV): sequencing the most valuable type-strain genomes for metagenomic binning, comparative biology and taxonomic classification.</title>
        <authorList>
            <person name="Goeker M."/>
        </authorList>
    </citation>
    <scope>NUCLEOTIDE SEQUENCE [LARGE SCALE GENOMIC DNA]</scope>
    <source>
        <strain evidence="1 2">DSM 17974</strain>
    </source>
</reference>
<evidence type="ECO:0000313" key="2">
    <source>
        <dbReference type="Proteomes" id="UP000294581"/>
    </source>
</evidence>
<keyword evidence="2" id="KW-1185">Reference proteome</keyword>
<protein>
    <submittedName>
        <fullName evidence="1">YlzJ-like protein</fullName>
    </submittedName>
</protein>
<dbReference type="AlphaFoldDB" id="A0A4R8LSR7"/>
<dbReference type="InterPro" id="IPR025619">
    <property type="entry name" value="YlzJ"/>
</dbReference>
<organism evidence="1 2">
    <name type="scientific">Alicyclobacillus sacchari</name>
    <dbReference type="NCBI Taxonomy" id="392010"/>
    <lineage>
        <taxon>Bacteria</taxon>
        <taxon>Bacillati</taxon>
        <taxon>Bacillota</taxon>
        <taxon>Bacilli</taxon>
        <taxon>Bacillales</taxon>
        <taxon>Alicyclobacillaceae</taxon>
        <taxon>Alicyclobacillus</taxon>
    </lineage>
</organism>
<comment type="caution">
    <text evidence="1">The sequence shown here is derived from an EMBL/GenBank/DDBJ whole genome shotgun (WGS) entry which is preliminary data.</text>
</comment>